<dbReference type="GO" id="GO:0034040">
    <property type="term" value="F:ATPase-coupled lipid transmembrane transporter activity"/>
    <property type="evidence" value="ECO:0007669"/>
    <property type="project" value="TreeGrafter"/>
</dbReference>
<dbReference type="PANTHER" id="PTHR24221">
    <property type="entry name" value="ATP-BINDING CASSETTE SUB-FAMILY B"/>
    <property type="match status" value="1"/>
</dbReference>
<dbReference type="SUPFAM" id="SSF90123">
    <property type="entry name" value="ABC transporter transmembrane region"/>
    <property type="match status" value="1"/>
</dbReference>
<dbReference type="PROSITE" id="PS50929">
    <property type="entry name" value="ABC_TM1F"/>
    <property type="match status" value="1"/>
</dbReference>
<evidence type="ECO:0000256" key="8">
    <source>
        <dbReference type="ARBA" id="ARBA00023136"/>
    </source>
</evidence>
<dbReference type="GO" id="GO:0140359">
    <property type="term" value="F:ABC-type transporter activity"/>
    <property type="evidence" value="ECO:0007669"/>
    <property type="project" value="InterPro"/>
</dbReference>
<keyword evidence="4 9" id="KW-0812">Transmembrane</keyword>
<dbReference type="Pfam" id="PF00664">
    <property type="entry name" value="ABC_membrane"/>
    <property type="match status" value="1"/>
</dbReference>
<keyword evidence="7 9" id="KW-1133">Transmembrane helix</keyword>
<dbReference type="CDD" id="cd03246">
    <property type="entry name" value="ABCC_Protease_Secretion"/>
    <property type="match status" value="1"/>
</dbReference>
<dbReference type="OrthoDB" id="9808328at2"/>
<dbReference type="Pfam" id="PF00005">
    <property type="entry name" value="ABC_tran"/>
    <property type="match status" value="1"/>
</dbReference>
<dbReference type="InterPro" id="IPR036640">
    <property type="entry name" value="ABC1_TM_sf"/>
</dbReference>
<evidence type="ECO:0000313" key="13">
    <source>
        <dbReference type="Proteomes" id="UP000192330"/>
    </source>
</evidence>
<dbReference type="RefSeq" id="WP_084351274.1">
    <property type="nucleotide sequence ID" value="NZ_FWYD01000003.1"/>
</dbReference>
<organism evidence="12 13">
    <name type="scientific">Primorskyibacter flagellatus</name>
    <dbReference type="NCBI Taxonomy" id="1387277"/>
    <lineage>
        <taxon>Bacteria</taxon>
        <taxon>Pseudomonadati</taxon>
        <taxon>Pseudomonadota</taxon>
        <taxon>Alphaproteobacteria</taxon>
        <taxon>Rhodobacterales</taxon>
        <taxon>Roseobacteraceae</taxon>
        <taxon>Primorskyibacter</taxon>
    </lineage>
</organism>
<reference evidence="12 13" key="1">
    <citation type="submission" date="2017-04" db="EMBL/GenBank/DDBJ databases">
        <authorList>
            <person name="Afonso C.L."/>
            <person name="Miller P.J."/>
            <person name="Scott M.A."/>
            <person name="Spackman E."/>
            <person name="Goraichik I."/>
            <person name="Dimitrov K.M."/>
            <person name="Suarez D.L."/>
            <person name="Swayne D.E."/>
        </authorList>
    </citation>
    <scope>NUCLEOTIDE SEQUENCE [LARGE SCALE GENOMIC DNA]</scope>
    <source>
        <strain evidence="12 13">CGMCC 1.12644</strain>
    </source>
</reference>
<dbReference type="InterPro" id="IPR003439">
    <property type="entry name" value="ABC_transporter-like_ATP-bd"/>
</dbReference>
<comment type="subcellular location">
    <subcellularLocation>
        <location evidence="1">Cell membrane</location>
        <topology evidence="1">Multi-pass membrane protein</topology>
    </subcellularLocation>
</comment>
<dbReference type="NCBIfam" id="TIGR01842">
    <property type="entry name" value="type_I_sec_PrtD"/>
    <property type="match status" value="1"/>
</dbReference>
<dbReference type="GO" id="GO:0005886">
    <property type="term" value="C:plasma membrane"/>
    <property type="evidence" value="ECO:0007669"/>
    <property type="project" value="UniProtKB-SubCell"/>
</dbReference>
<feature type="transmembrane region" description="Helical" evidence="9">
    <location>
        <begin position="158"/>
        <end position="177"/>
    </location>
</feature>
<dbReference type="InterPro" id="IPR039421">
    <property type="entry name" value="Type_1_exporter"/>
</dbReference>
<dbReference type="FunFam" id="3.40.50.300:FF:001444">
    <property type="entry name" value="ABC transporter ATP-binding protein"/>
    <property type="match status" value="1"/>
</dbReference>
<evidence type="ECO:0000313" key="12">
    <source>
        <dbReference type="EMBL" id="SMC60658.1"/>
    </source>
</evidence>
<keyword evidence="6 12" id="KW-0067">ATP-binding</keyword>
<dbReference type="GO" id="GO:0016887">
    <property type="term" value="F:ATP hydrolysis activity"/>
    <property type="evidence" value="ECO:0007669"/>
    <property type="project" value="InterPro"/>
</dbReference>
<feature type="domain" description="ABC transporter" evidence="10">
    <location>
        <begin position="333"/>
        <end position="569"/>
    </location>
</feature>
<dbReference type="InterPro" id="IPR027417">
    <property type="entry name" value="P-loop_NTPase"/>
</dbReference>
<dbReference type="Proteomes" id="UP000192330">
    <property type="component" value="Unassembled WGS sequence"/>
</dbReference>
<feature type="transmembrane region" description="Helical" evidence="9">
    <location>
        <begin position="249"/>
        <end position="267"/>
    </location>
</feature>
<feature type="transmembrane region" description="Helical" evidence="9">
    <location>
        <begin position="130"/>
        <end position="152"/>
    </location>
</feature>
<dbReference type="SMART" id="SM00382">
    <property type="entry name" value="AAA"/>
    <property type="match status" value="1"/>
</dbReference>
<dbReference type="InterPro" id="IPR003593">
    <property type="entry name" value="AAA+_ATPase"/>
</dbReference>
<dbReference type="PROSITE" id="PS00211">
    <property type="entry name" value="ABC_TRANSPORTER_1"/>
    <property type="match status" value="1"/>
</dbReference>
<dbReference type="PROSITE" id="PS50893">
    <property type="entry name" value="ABC_TRANSPORTER_2"/>
    <property type="match status" value="1"/>
</dbReference>
<dbReference type="GO" id="GO:0005524">
    <property type="term" value="F:ATP binding"/>
    <property type="evidence" value="ECO:0007669"/>
    <property type="project" value="UniProtKB-KW"/>
</dbReference>
<dbReference type="PANTHER" id="PTHR24221:SF248">
    <property type="entry name" value="ABC TRANSPORTER TRANSMEMBRANE REGION"/>
    <property type="match status" value="1"/>
</dbReference>
<dbReference type="AlphaFoldDB" id="A0A1W2AK72"/>
<dbReference type="GO" id="GO:0030256">
    <property type="term" value="C:type I protein secretion system complex"/>
    <property type="evidence" value="ECO:0007669"/>
    <property type="project" value="InterPro"/>
</dbReference>
<dbReference type="STRING" id="1387277.SAMN06295998_10355"/>
<dbReference type="InterPro" id="IPR017871">
    <property type="entry name" value="ABC_transporter-like_CS"/>
</dbReference>
<feature type="transmembrane region" description="Helical" evidence="9">
    <location>
        <begin position="58"/>
        <end position="78"/>
    </location>
</feature>
<keyword evidence="5" id="KW-0547">Nucleotide-binding</keyword>
<evidence type="ECO:0000259" key="10">
    <source>
        <dbReference type="PROSITE" id="PS50893"/>
    </source>
</evidence>
<feature type="transmembrane region" description="Helical" evidence="9">
    <location>
        <begin position="22"/>
        <end position="46"/>
    </location>
</feature>
<evidence type="ECO:0000256" key="1">
    <source>
        <dbReference type="ARBA" id="ARBA00004651"/>
    </source>
</evidence>
<evidence type="ECO:0000259" key="11">
    <source>
        <dbReference type="PROSITE" id="PS50929"/>
    </source>
</evidence>
<dbReference type="InterPro" id="IPR010128">
    <property type="entry name" value="ATPase_T1SS_PrtD-like"/>
</dbReference>
<feature type="domain" description="ABC transmembrane type-1" evidence="11">
    <location>
        <begin position="25"/>
        <end position="302"/>
    </location>
</feature>
<keyword evidence="13" id="KW-1185">Reference proteome</keyword>
<gene>
    <name evidence="12" type="ORF">SAMN06295998_10355</name>
</gene>
<dbReference type="EMBL" id="FWYD01000003">
    <property type="protein sequence ID" value="SMC60658.1"/>
    <property type="molecule type" value="Genomic_DNA"/>
</dbReference>
<evidence type="ECO:0000256" key="2">
    <source>
        <dbReference type="ARBA" id="ARBA00022448"/>
    </source>
</evidence>
<evidence type="ECO:0000256" key="7">
    <source>
        <dbReference type="ARBA" id="ARBA00022989"/>
    </source>
</evidence>
<dbReference type="SUPFAM" id="SSF52540">
    <property type="entry name" value="P-loop containing nucleoside triphosphate hydrolases"/>
    <property type="match status" value="1"/>
</dbReference>
<dbReference type="Gene3D" id="1.20.1560.10">
    <property type="entry name" value="ABC transporter type 1, transmembrane domain"/>
    <property type="match status" value="1"/>
</dbReference>
<dbReference type="GO" id="GO:0030253">
    <property type="term" value="P:protein secretion by the type I secretion system"/>
    <property type="evidence" value="ECO:0007669"/>
    <property type="project" value="InterPro"/>
</dbReference>
<evidence type="ECO:0000256" key="9">
    <source>
        <dbReference type="SAM" id="Phobius"/>
    </source>
</evidence>
<evidence type="ECO:0000256" key="4">
    <source>
        <dbReference type="ARBA" id="ARBA00022692"/>
    </source>
</evidence>
<keyword evidence="3" id="KW-1003">Cell membrane</keyword>
<keyword evidence="8 9" id="KW-0472">Membrane</keyword>
<proteinExistence type="predicted"/>
<sequence>MTRNRNDSGLEELKAARRESRIYYWFVAIFSFFVNLLMLTGPIYMLQTYDRVLGSRSVATLIALSVLVAFLYGMMGILDYTRGRIMGRVAARFQSRLDLRVFDAVVRRSAVMPDELAATGLRDLESVQRLMASPVLMAVFDIPWTPFFLVGIMIFHPWLGYLAIGGGLVLILVTVVNQMTTRNPTMKSNIAVHQAETISDQIRNESEMVQSMGMRGAAFRRWQVARDASLKGQIKSADLLGTFSSMTKTFRLFLQSAMLGLGAYLVLKGELTPGAMIAGSILMGRALAPIEMAIGQWQLVQRARKGWDNLAQLLTEVPAEAPRTQLPQPRAKLDIQQITVVPPGEQQASLRLISFNVNPGQAVGVIGPSGAGKSTLARALTGVWRPAGGKIRLDGATLDQYGADTLGQHIGYLPQRVTLFDGTIAENIARLSMQPDSEKVVEAAKKAAAHEMILKLPDGYDTRVSANGGRLSGGQIQRIGLARAMYGNPVLLVLDEPNSNLDNEGSEALNSAIRQMKEQGKAVLIMAHRPAAIKECDMLLMLEGGSRAAFGPKEEVLKAMVQNHQQIQKAGTAGGVR</sequence>
<dbReference type="Gene3D" id="3.40.50.300">
    <property type="entry name" value="P-loop containing nucleotide triphosphate hydrolases"/>
    <property type="match status" value="1"/>
</dbReference>
<accession>A0A1W2AK72</accession>
<evidence type="ECO:0000256" key="5">
    <source>
        <dbReference type="ARBA" id="ARBA00022741"/>
    </source>
</evidence>
<dbReference type="InterPro" id="IPR011527">
    <property type="entry name" value="ABC1_TM_dom"/>
</dbReference>
<keyword evidence="2" id="KW-0813">Transport</keyword>
<name>A0A1W2AK72_9RHOB</name>
<protein>
    <submittedName>
        <fullName evidence="12">ATP-binding cassette, subfamily C</fullName>
    </submittedName>
</protein>
<evidence type="ECO:0000256" key="6">
    <source>
        <dbReference type="ARBA" id="ARBA00022840"/>
    </source>
</evidence>
<evidence type="ECO:0000256" key="3">
    <source>
        <dbReference type="ARBA" id="ARBA00022475"/>
    </source>
</evidence>